<proteinExistence type="predicted"/>
<evidence type="ECO:0000256" key="1">
    <source>
        <dbReference type="PROSITE-ProRule" id="PRU00803"/>
    </source>
</evidence>
<organism evidence="2 3">
    <name type="scientific">Pongo abelii</name>
    <name type="common">Sumatran orangutan</name>
    <name type="synonym">Pongo pygmaeus abelii</name>
    <dbReference type="NCBI Taxonomy" id="9601"/>
    <lineage>
        <taxon>Eukaryota</taxon>
        <taxon>Metazoa</taxon>
        <taxon>Chordata</taxon>
        <taxon>Craniata</taxon>
        <taxon>Vertebrata</taxon>
        <taxon>Euteleostomi</taxon>
        <taxon>Mammalia</taxon>
        <taxon>Eutheria</taxon>
        <taxon>Euarchontoglires</taxon>
        <taxon>Primates</taxon>
        <taxon>Haplorrhini</taxon>
        <taxon>Catarrhini</taxon>
        <taxon>Hominidae</taxon>
        <taxon>Pongo</taxon>
    </lineage>
</organism>
<reference evidence="2 3" key="1">
    <citation type="submission" date="2008-02" db="EMBL/GenBank/DDBJ databases">
        <title>A 6x draft sequence assembly of the Pongo pygmaeus abelii genome.</title>
        <authorList>
            <person name="Wilson R.K."/>
            <person name="Mardis E."/>
        </authorList>
    </citation>
    <scope>NUCLEOTIDE SEQUENCE [LARGE SCALE GENOMIC DNA]</scope>
</reference>
<dbReference type="Ensembl" id="ENSPPYT00000039746.1">
    <property type="protein sequence ID" value="ENSPPYP00000041857.1"/>
    <property type="gene ID" value="ENSPPYG00000015452.3"/>
</dbReference>
<dbReference type="GO" id="GO:0007160">
    <property type="term" value="P:cell-matrix adhesion"/>
    <property type="evidence" value="ECO:0007669"/>
    <property type="project" value="TreeGrafter"/>
</dbReference>
<evidence type="ECO:0000313" key="2">
    <source>
        <dbReference type="Ensembl" id="ENSPPYP00000041857.1"/>
    </source>
</evidence>
<dbReference type="Proteomes" id="UP000001595">
    <property type="component" value="Chromosome 5"/>
</dbReference>
<reference evidence="2" key="2">
    <citation type="submission" date="2025-08" db="UniProtKB">
        <authorList>
            <consortium name="Ensembl"/>
        </authorList>
    </citation>
    <scope>IDENTIFICATION</scope>
</reference>
<dbReference type="InterPro" id="IPR028994">
    <property type="entry name" value="Integrin_alpha_N"/>
</dbReference>
<keyword evidence="3" id="KW-1185">Reference proteome</keyword>
<dbReference type="SMART" id="SM00191">
    <property type="entry name" value="Int_alpha"/>
    <property type="match status" value="1"/>
</dbReference>
<dbReference type="InterPro" id="IPR013519">
    <property type="entry name" value="Int_alpha_beta-p"/>
</dbReference>
<dbReference type="GO" id="GO:0005178">
    <property type="term" value="F:integrin binding"/>
    <property type="evidence" value="ECO:0007669"/>
    <property type="project" value="TreeGrafter"/>
</dbReference>
<reference evidence="2" key="3">
    <citation type="submission" date="2025-09" db="UniProtKB">
        <authorList>
            <consortium name="Ensembl"/>
        </authorList>
    </citation>
    <scope>IDENTIFICATION</scope>
</reference>
<dbReference type="GeneTree" id="ENSGT00940000156303"/>
<dbReference type="PROSITE" id="PS51470">
    <property type="entry name" value="FG_GAP"/>
    <property type="match status" value="1"/>
</dbReference>
<dbReference type="GO" id="GO:0098609">
    <property type="term" value="P:cell-cell adhesion"/>
    <property type="evidence" value="ECO:0007669"/>
    <property type="project" value="TreeGrafter"/>
</dbReference>
<name>A0A8I5TUU4_PONAB</name>
<dbReference type="AlphaFoldDB" id="A0A8I5TUU4"/>
<gene>
    <name evidence="2" type="primary">ITGA2</name>
</gene>
<sequence>FGKDKYNSNYLRILRGILNCCLAYNVGLPEAKIFSGPSSEQFGYAVQQFINPKGNWLLVGSPWSGFPENRMGDVYKCPVDLSTATCEKLNLQTSTSIPNVTEMKTNMSLGLTLTRNMGTGGFLTCGPLWAQQCGNQYYTTGVCSDISPDFQLSASFSPAAQRKLFMCRWSEQCLTVKGGGKGYQLVAPKPSLSLIFIWL</sequence>
<dbReference type="GO" id="GO:0007229">
    <property type="term" value="P:integrin-mediated signaling pathway"/>
    <property type="evidence" value="ECO:0007669"/>
    <property type="project" value="TreeGrafter"/>
</dbReference>
<dbReference type="GO" id="GO:0009897">
    <property type="term" value="C:external side of plasma membrane"/>
    <property type="evidence" value="ECO:0007669"/>
    <property type="project" value="TreeGrafter"/>
</dbReference>
<protein>
    <submittedName>
        <fullName evidence="2">Integrin, alpha 2 (CD49B, alpha 2 subunit of VLA-2 receptor)</fullName>
    </submittedName>
</protein>
<dbReference type="GO" id="GO:0008305">
    <property type="term" value="C:integrin complex"/>
    <property type="evidence" value="ECO:0007669"/>
    <property type="project" value="TreeGrafter"/>
</dbReference>
<feature type="repeat" description="FG-GAP" evidence="1">
    <location>
        <begin position="28"/>
        <end position="86"/>
    </location>
</feature>
<dbReference type="PANTHER" id="PTHR23220:SF23">
    <property type="entry name" value="INTEGRIN ALPHA-2"/>
    <property type="match status" value="1"/>
</dbReference>
<evidence type="ECO:0000313" key="3">
    <source>
        <dbReference type="Proteomes" id="UP000001595"/>
    </source>
</evidence>
<dbReference type="GO" id="GO:0033627">
    <property type="term" value="P:cell adhesion mediated by integrin"/>
    <property type="evidence" value="ECO:0007669"/>
    <property type="project" value="TreeGrafter"/>
</dbReference>
<dbReference type="PANTHER" id="PTHR23220">
    <property type="entry name" value="INTEGRIN ALPHA"/>
    <property type="match status" value="1"/>
</dbReference>
<dbReference type="SUPFAM" id="SSF69318">
    <property type="entry name" value="Integrin alpha N-terminal domain"/>
    <property type="match status" value="1"/>
</dbReference>
<dbReference type="Gene3D" id="2.130.10.130">
    <property type="entry name" value="Integrin alpha, N-terminal"/>
    <property type="match status" value="1"/>
</dbReference>
<accession>A0A8I5TUU4</accession>